<evidence type="ECO:0000313" key="1">
    <source>
        <dbReference type="EMBL" id="KAH6636036.1"/>
    </source>
</evidence>
<name>A0ACB7PG72_9PEZI</name>
<protein>
    <submittedName>
        <fullName evidence="1">Mannose-6-phosphate receptor binding domain-containing protein</fullName>
    </submittedName>
</protein>
<keyword evidence="2" id="KW-1185">Reference proteome</keyword>
<gene>
    <name evidence="1" type="ORF">F5144DRAFT_163493</name>
</gene>
<proteinExistence type="predicted"/>
<accession>A0ACB7PG72</accession>
<organism evidence="1 2">
    <name type="scientific">Chaetomium tenue</name>
    <dbReference type="NCBI Taxonomy" id="1854479"/>
    <lineage>
        <taxon>Eukaryota</taxon>
        <taxon>Fungi</taxon>
        <taxon>Dikarya</taxon>
        <taxon>Ascomycota</taxon>
        <taxon>Pezizomycotina</taxon>
        <taxon>Sordariomycetes</taxon>
        <taxon>Sordariomycetidae</taxon>
        <taxon>Sordariales</taxon>
        <taxon>Chaetomiaceae</taxon>
        <taxon>Chaetomium</taxon>
    </lineage>
</organism>
<comment type="caution">
    <text evidence="1">The sequence shown here is derived from an EMBL/GenBank/DDBJ whole genome shotgun (WGS) entry which is preliminary data.</text>
</comment>
<dbReference type="EMBL" id="JAGIZQ010000003">
    <property type="protein sequence ID" value="KAH6636036.1"/>
    <property type="molecule type" value="Genomic_DNA"/>
</dbReference>
<sequence>MLSPNSSRGILLALAALVSVSSAEDATKTVSTTTPVHTPCVATSTNGAFFDLRPDAAVAVVEGEKPPKGIPTEDYTARGWDYGSNFTINVCNAVINTAEDVVGVDESLWKNISAYYKAGGKVYSLGQQSDELVPRGRKLVLQYTGGSPCGSSDKDKDKRASVHEGARYKHYEFDDDDEELDPKKPKDDEDDEEDNKKDEDKKKEEDEDEDEDKEKEKEKEREKEKEKEKNKRRKSATISFLCDHDPDTPTAFSFVGTDPDECAYFFEVRSQHACAGAEPHKPGSVGPGSVFAIIFFITVLVYVVGGIFYQRTVAHARGWRQLPNYSLWAGIWSFIKDLLVILTSSCARLLPNRRGYHALSGSPNGRHRNRDDENRLIDQLDEEWDD</sequence>
<evidence type="ECO:0000313" key="2">
    <source>
        <dbReference type="Proteomes" id="UP000724584"/>
    </source>
</evidence>
<reference evidence="1 2" key="1">
    <citation type="journal article" date="2021" name="Nat. Commun.">
        <title>Genetic determinants of endophytism in the Arabidopsis root mycobiome.</title>
        <authorList>
            <person name="Mesny F."/>
            <person name="Miyauchi S."/>
            <person name="Thiergart T."/>
            <person name="Pickel B."/>
            <person name="Atanasova L."/>
            <person name="Karlsson M."/>
            <person name="Huettel B."/>
            <person name="Barry K.W."/>
            <person name="Haridas S."/>
            <person name="Chen C."/>
            <person name="Bauer D."/>
            <person name="Andreopoulos W."/>
            <person name="Pangilinan J."/>
            <person name="LaButti K."/>
            <person name="Riley R."/>
            <person name="Lipzen A."/>
            <person name="Clum A."/>
            <person name="Drula E."/>
            <person name="Henrissat B."/>
            <person name="Kohler A."/>
            <person name="Grigoriev I.V."/>
            <person name="Martin F.M."/>
            <person name="Hacquard S."/>
        </authorList>
    </citation>
    <scope>NUCLEOTIDE SEQUENCE [LARGE SCALE GENOMIC DNA]</scope>
    <source>
        <strain evidence="1 2">MPI-SDFR-AT-0079</strain>
    </source>
</reference>
<keyword evidence="1" id="KW-0675">Receptor</keyword>
<dbReference type="Proteomes" id="UP000724584">
    <property type="component" value="Unassembled WGS sequence"/>
</dbReference>